<dbReference type="SMART" id="SM00382">
    <property type="entry name" value="AAA"/>
    <property type="match status" value="1"/>
</dbReference>
<evidence type="ECO:0000259" key="1">
    <source>
        <dbReference type="SMART" id="SM00382"/>
    </source>
</evidence>
<dbReference type="AlphaFoldDB" id="A0A9D5UDW9"/>
<sequence>MSATRVPYPTARPIYEAAARWRDAALLDDRSLFSDGPGSTLADGEALIRDFVESPDTGSGTFMAKLRSQLASSPTSAVQLAAEILYVHLLIASPEAVTGQKKRAIVREILETRDGTAPLPDDLGLTLDSGLVRAGTAYGTYRWKLFAFLVEAFVALKRLPLDVRRRVLESPDELVALLDTLDDSEGGQIQKFALEHLLLPDVFPPNTSRSARQAIVSIWGTDDDGAPEALQVARISRRLAEDAGAPDSFVDLWRAPYLWQWSAPTDAFERAGAWFRWFSDRVELDTEERKYKLEAAAEIQDVRSALLGGEEWLVGLKRLVRRTNLVNYRAAEDLVTWAEAAPDDAARTLRALWTLDRDGALDGFAASLPPDVLDQRGSRLSVSSFLRMAVDAEAEPVWRSRYVADFIKVTGYYRPAAHAPDSEVFDAFLGLLDLVTEIAARHGVELRDRLDAQGLLWATLTMEPTESWSDEERNAVAEWRKTGKGTPPAGAQHVAPALEPASAELSADVSLDELAASLYLEAGFVETIRDLVLDRRQVIFTGNPGTGKTYVARRLAAWIAGDPDRVHLVQLHPSYSYEDFVEGYRPSADGGFTLRGGPLRTVAERAAADPDHTYVLLVDELNRGNVARVFGELYFLLEYREDSVRLMYSGEEFSLPKNLLLIGTMNSADRSIALLDSALRRRFSFVDFDPVTGPVAQVLPGYLAARHPRLQWVADAIVRANSLVDDPLAAIGPSHFLREDLDDRLVERIWAYDVLPTLREHLYGRPDVLARLSLDALRPVAAYLGTDQADDDGAA</sequence>
<dbReference type="InterPro" id="IPR027417">
    <property type="entry name" value="P-loop_NTPase"/>
</dbReference>
<dbReference type="SUPFAM" id="SSF52540">
    <property type="entry name" value="P-loop containing nucleoside triphosphate hydrolases"/>
    <property type="match status" value="1"/>
</dbReference>
<organism evidence="2 3">
    <name type="scientific">Oerskovia douganii</name>
    <dbReference type="NCBI Taxonomy" id="2762210"/>
    <lineage>
        <taxon>Bacteria</taxon>
        <taxon>Bacillati</taxon>
        <taxon>Actinomycetota</taxon>
        <taxon>Actinomycetes</taxon>
        <taxon>Micrococcales</taxon>
        <taxon>Cellulomonadaceae</taxon>
        <taxon>Oerskovia</taxon>
    </lineage>
</organism>
<dbReference type="Gene3D" id="3.40.50.300">
    <property type="entry name" value="P-loop containing nucleotide triphosphate hydrolases"/>
    <property type="match status" value="1"/>
</dbReference>
<dbReference type="GO" id="GO:0005524">
    <property type="term" value="F:ATP binding"/>
    <property type="evidence" value="ECO:0007669"/>
    <property type="project" value="InterPro"/>
</dbReference>
<dbReference type="GO" id="GO:0016887">
    <property type="term" value="F:ATP hydrolysis activity"/>
    <property type="evidence" value="ECO:0007669"/>
    <property type="project" value="InterPro"/>
</dbReference>
<reference evidence="2 3" key="1">
    <citation type="submission" date="2020-08" db="EMBL/GenBank/DDBJ databases">
        <title>A Genomic Blueprint of the Chicken Gut Microbiome.</title>
        <authorList>
            <person name="Gilroy R."/>
            <person name="Ravi A."/>
            <person name="Getino M."/>
            <person name="Pursley I."/>
            <person name="Horton D.L."/>
            <person name="Alikhan N.-F."/>
            <person name="Baker D."/>
            <person name="Gharbi K."/>
            <person name="Hall N."/>
            <person name="Watson M."/>
            <person name="Adriaenssens E.M."/>
            <person name="Foster-Nyarko E."/>
            <person name="Jarju S."/>
            <person name="Secka A."/>
            <person name="Antonio M."/>
            <person name="Oren A."/>
            <person name="Chaudhuri R."/>
            <person name="La Ragione R.M."/>
            <person name="Hildebrand F."/>
            <person name="Pallen M.J."/>
        </authorList>
    </citation>
    <scope>NUCLEOTIDE SEQUENCE [LARGE SCALE GENOMIC DNA]</scope>
    <source>
        <strain evidence="2 3">Sa1BUA8</strain>
    </source>
</reference>
<dbReference type="InterPro" id="IPR052934">
    <property type="entry name" value="Methyl-DNA_Rec/Restrict_Enz"/>
</dbReference>
<comment type="caution">
    <text evidence="2">The sequence shown here is derived from an EMBL/GenBank/DDBJ whole genome shotgun (WGS) entry which is preliminary data.</text>
</comment>
<proteinExistence type="predicted"/>
<gene>
    <name evidence="2" type="ORF">H9623_18120</name>
</gene>
<evidence type="ECO:0000313" key="3">
    <source>
        <dbReference type="Proteomes" id="UP000822993"/>
    </source>
</evidence>
<evidence type="ECO:0000313" key="2">
    <source>
        <dbReference type="EMBL" id="MBE7702211.1"/>
    </source>
</evidence>
<keyword evidence="3" id="KW-1185">Reference proteome</keyword>
<dbReference type="EMBL" id="JACSPN010000036">
    <property type="protein sequence ID" value="MBE7702211.1"/>
    <property type="molecule type" value="Genomic_DNA"/>
</dbReference>
<dbReference type="PANTHER" id="PTHR37291:SF1">
    <property type="entry name" value="TYPE IV METHYL-DIRECTED RESTRICTION ENZYME ECOKMCRB SUBUNIT"/>
    <property type="match status" value="1"/>
</dbReference>
<dbReference type="CDD" id="cd00009">
    <property type="entry name" value="AAA"/>
    <property type="match status" value="1"/>
</dbReference>
<accession>A0A9D5UDW9</accession>
<dbReference type="RefSeq" id="WP_193721406.1">
    <property type="nucleotide sequence ID" value="NZ_JACSPN010000036.1"/>
</dbReference>
<dbReference type="InterPro" id="IPR011704">
    <property type="entry name" value="ATPase_dyneun-rel_AAA"/>
</dbReference>
<feature type="domain" description="AAA+ ATPase" evidence="1">
    <location>
        <begin position="534"/>
        <end position="689"/>
    </location>
</feature>
<dbReference type="Proteomes" id="UP000822993">
    <property type="component" value="Unassembled WGS sequence"/>
</dbReference>
<protein>
    <submittedName>
        <fullName evidence="2">AAA family ATPase</fullName>
    </submittedName>
</protein>
<name>A0A9D5UDW9_9CELL</name>
<dbReference type="InterPro" id="IPR003593">
    <property type="entry name" value="AAA+_ATPase"/>
</dbReference>
<dbReference type="Pfam" id="PF07728">
    <property type="entry name" value="AAA_5"/>
    <property type="match status" value="1"/>
</dbReference>
<dbReference type="PANTHER" id="PTHR37291">
    <property type="entry name" value="5-METHYLCYTOSINE-SPECIFIC RESTRICTION ENZYME B"/>
    <property type="match status" value="1"/>
</dbReference>